<dbReference type="PANTHER" id="PTHR35603:SF2">
    <property type="entry name" value="OUTER MEMBRANE LIPOPROTEIN"/>
    <property type="match status" value="1"/>
</dbReference>
<evidence type="ECO:0000313" key="9">
    <source>
        <dbReference type="Proteomes" id="UP000094256"/>
    </source>
</evidence>
<sequence length="182" mass="19888">MNPISRFAAIAVTASLALAAPAIAQTRADDARFEAAQQRFDNELNIFRQEFDRYQAARARGYSNQGYYNGPRNAPPPPYVQPYSDDRDEGDYDPARYYRDGPTYQERVLSTNDRVYRGNDGRYYCKRNDGTTGLIIGAAGGGILGNVIDGGHSRIVGTLLGGAVGALAGKAIDQNNSQVRCR</sequence>
<comment type="similarity">
    <text evidence="2">Belongs to the rickettsiale 17 kDa surface antigen family.</text>
</comment>
<evidence type="ECO:0000256" key="3">
    <source>
        <dbReference type="ARBA" id="ARBA00015281"/>
    </source>
</evidence>
<reference evidence="8 9" key="1">
    <citation type="submission" date="2016-01" db="EMBL/GenBank/DDBJ databases">
        <title>Complete genome and mega plasmid sequence of Sphingomonas panacis DCY99 elicits systemic resistance in rice to Xanthomonas oryzae.</title>
        <authorList>
            <person name="Kim Y.J."/>
            <person name="Yang D.C."/>
            <person name="Sing P."/>
        </authorList>
    </citation>
    <scope>NUCLEOTIDE SEQUENCE [LARGE SCALE GENOMIC DNA]</scope>
    <source>
        <strain evidence="8 9">DCY99</strain>
    </source>
</reference>
<gene>
    <name evidence="8" type="ORF">AWL63_05420</name>
</gene>
<evidence type="ECO:0000313" key="8">
    <source>
        <dbReference type="EMBL" id="AOH83491.1"/>
    </source>
</evidence>
<dbReference type="InterPro" id="IPR051407">
    <property type="entry name" value="Bact_OM_lipoprot/Surf_antigen"/>
</dbReference>
<feature type="signal peptide" evidence="6">
    <location>
        <begin position="1"/>
        <end position="24"/>
    </location>
</feature>
<evidence type="ECO:0000256" key="6">
    <source>
        <dbReference type="SAM" id="SignalP"/>
    </source>
</evidence>
<proteinExistence type="inferred from homology"/>
<dbReference type="GO" id="GO:0009279">
    <property type="term" value="C:cell outer membrane"/>
    <property type="evidence" value="ECO:0007669"/>
    <property type="project" value="UniProtKB-SubCell"/>
</dbReference>
<dbReference type="OrthoDB" id="7473723at2"/>
<dbReference type="Pfam" id="PF05433">
    <property type="entry name" value="Rick_17kDa_Anti"/>
    <property type="match status" value="1"/>
</dbReference>
<comment type="subcellular location">
    <subcellularLocation>
        <location evidence="1">Cell outer membrane</location>
        <topology evidence="1">Lipid-anchor</topology>
    </subcellularLocation>
</comment>
<keyword evidence="9" id="KW-1185">Reference proteome</keyword>
<feature type="domain" description="Glycine zipper 2TM" evidence="7">
    <location>
        <begin position="133"/>
        <end position="172"/>
    </location>
</feature>
<keyword evidence="6" id="KW-0732">Signal</keyword>
<dbReference type="InterPro" id="IPR008816">
    <property type="entry name" value="Gly_zipper_2TM_dom"/>
</dbReference>
<evidence type="ECO:0000256" key="4">
    <source>
        <dbReference type="ARBA" id="ARBA00023136"/>
    </source>
</evidence>
<feature type="chain" id="PRO_5008556126" description="17 kDa surface antigen" evidence="6">
    <location>
        <begin position="25"/>
        <end position="182"/>
    </location>
</feature>
<dbReference type="PANTHER" id="PTHR35603">
    <property type="match status" value="1"/>
</dbReference>
<evidence type="ECO:0000256" key="5">
    <source>
        <dbReference type="ARBA" id="ARBA00023288"/>
    </source>
</evidence>
<dbReference type="KEGG" id="span:AWL63_05420"/>
<keyword evidence="5" id="KW-0449">Lipoprotein</keyword>
<evidence type="ECO:0000256" key="1">
    <source>
        <dbReference type="ARBA" id="ARBA00004459"/>
    </source>
</evidence>
<evidence type="ECO:0000259" key="7">
    <source>
        <dbReference type="Pfam" id="PF05433"/>
    </source>
</evidence>
<dbReference type="STRING" id="1560345.AWL63_05420"/>
<evidence type="ECO:0000256" key="2">
    <source>
        <dbReference type="ARBA" id="ARBA00008681"/>
    </source>
</evidence>
<name>A0A1B3Z7U4_9SPHN</name>
<dbReference type="AlphaFoldDB" id="A0A1B3Z7U4"/>
<keyword evidence="4" id="KW-0472">Membrane</keyword>
<protein>
    <recommendedName>
        <fullName evidence="3">17 kDa surface antigen</fullName>
    </recommendedName>
</protein>
<accession>A0A1B3Z7U4</accession>
<dbReference type="Proteomes" id="UP000094256">
    <property type="component" value="Chromosome"/>
</dbReference>
<dbReference type="RefSeq" id="WP_069204065.1">
    <property type="nucleotide sequence ID" value="NZ_CP014168.1"/>
</dbReference>
<organism evidence="8 9">
    <name type="scientific">Sphingomonas panacis</name>
    <dbReference type="NCBI Taxonomy" id="1560345"/>
    <lineage>
        <taxon>Bacteria</taxon>
        <taxon>Pseudomonadati</taxon>
        <taxon>Pseudomonadota</taxon>
        <taxon>Alphaproteobacteria</taxon>
        <taxon>Sphingomonadales</taxon>
        <taxon>Sphingomonadaceae</taxon>
        <taxon>Sphingomonas</taxon>
    </lineage>
</organism>
<dbReference type="EMBL" id="CP014168">
    <property type="protein sequence ID" value="AOH83491.1"/>
    <property type="molecule type" value="Genomic_DNA"/>
</dbReference>